<dbReference type="InterPro" id="IPR022259">
    <property type="entry name" value="Acessory_Sec_prot_Asp3"/>
</dbReference>
<dbReference type="EMBL" id="CP043431">
    <property type="protein sequence ID" value="QNT65003.1"/>
    <property type="molecule type" value="Genomic_DNA"/>
</dbReference>
<gene>
    <name evidence="1" type="ORF">FY536_00140</name>
    <name evidence="2" type="ORF">FY536_06965</name>
</gene>
<keyword evidence="3" id="KW-1185">Reference proteome</keyword>
<reference evidence="2 3" key="1">
    <citation type="submission" date="2019-08" db="EMBL/GenBank/DDBJ databases">
        <authorList>
            <person name="Chang H.C."/>
            <person name="Mun S.Y."/>
        </authorList>
    </citation>
    <scope>NUCLEOTIDE SEQUENCE [LARGE SCALE GENOMIC DNA]</scope>
    <source>
        <strain evidence="2 3">SK</strain>
    </source>
</reference>
<name>A0A7H1MNG7_9LACO</name>
<evidence type="ECO:0000313" key="3">
    <source>
        <dbReference type="Proteomes" id="UP000516446"/>
    </source>
</evidence>
<dbReference type="AlphaFoldDB" id="A0A7H1MNG7"/>
<evidence type="ECO:0008006" key="4">
    <source>
        <dbReference type="Google" id="ProtNLM"/>
    </source>
</evidence>
<dbReference type="EMBL" id="CP043431">
    <property type="protein sequence ID" value="QNT63773.1"/>
    <property type="molecule type" value="Genomic_DNA"/>
</dbReference>
<evidence type="ECO:0000313" key="1">
    <source>
        <dbReference type="EMBL" id="QNT63773.1"/>
    </source>
</evidence>
<dbReference type="Pfam" id="PF15432">
    <property type="entry name" value="Sec-ASP3"/>
    <property type="match status" value="1"/>
</dbReference>
<dbReference type="RefSeq" id="WP_104914375.1">
    <property type="nucleotide sequence ID" value="NZ_CP026847.1"/>
</dbReference>
<accession>A0A7H1MNG7</accession>
<sequence>MDREYKFDISNGIHNNGFDNSAFNIEFNNSPLYGGDLLKNKDGSITLINPRFPSGKVIASWGNNHKSQGINSNIPLIFPGDIYKLKCDIEMDPNSSLILHIRMYRGSEEKIMIMHLNEQIIEFPSDFKFDSVLIELVNISNDELTFRNMSMVKVGKNNE</sequence>
<protein>
    <recommendedName>
        <fullName evidence="4">Accessory Sec system protein Asp3</fullName>
    </recommendedName>
</protein>
<proteinExistence type="predicted"/>
<dbReference type="GO" id="GO:0015031">
    <property type="term" value="P:protein transport"/>
    <property type="evidence" value="ECO:0007669"/>
    <property type="project" value="InterPro"/>
</dbReference>
<organism evidence="2 3">
    <name type="scientific">Weissella koreensis</name>
    <dbReference type="NCBI Taxonomy" id="165096"/>
    <lineage>
        <taxon>Bacteria</taxon>
        <taxon>Bacillati</taxon>
        <taxon>Bacillota</taxon>
        <taxon>Bacilli</taxon>
        <taxon>Lactobacillales</taxon>
        <taxon>Lactobacillaceae</taxon>
        <taxon>Weissella</taxon>
    </lineage>
</organism>
<evidence type="ECO:0000313" key="2">
    <source>
        <dbReference type="EMBL" id="QNT65003.1"/>
    </source>
</evidence>
<dbReference type="Proteomes" id="UP000516446">
    <property type="component" value="Chromosome"/>
</dbReference>